<feature type="compositionally biased region" description="Basic and acidic residues" evidence="1">
    <location>
        <begin position="70"/>
        <end position="86"/>
    </location>
</feature>
<keyword evidence="3" id="KW-1185">Reference proteome</keyword>
<protein>
    <submittedName>
        <fullName evidence="2">Uncharacterized protein</fullName>
    </submittedName>
</protein>
<dbReference type="RefSeq" id="XP_026621808.1">
    <property type="nucleotide sequence ID" value="XM_026767772.1"/>
</dbReference>
<dbReference type="EMBL" id="KZ852073">
    <property type="protein sequence ID" value="RDH28786.1"/>
    <property type="molecule type" value="Genomic_DNA"/>
</dbReference>
<sequence>MASTMVFDQPGRSSIHHFIAFSRGYLAHPPTGCYFRYCIPTWDSFMDRQAIVQSSKAHPDQVPVGPVHRKGGERMRTGRSDVERSRKSQVTYLD</sequence>
<dbReference type="GeneID" id="38136128"/>
<evidence type="ECO:0000313" key="3">
    <source>
        <dbReference type="Proteomes" id="UP000253729"/>
    </source>
</evidence>
<evidence type="ECO:0000256" key="1">
    <source>
        <dbReference type="SAM" id="MobiDB-lite"/>
    </source>
</evidence>
<dbReference type="AlphaFoldDB" id="A0A3F3PR48"/>
<evidence type="ECO:0000313" key="2">
    <source>
        <dbReference type="EMBL" id="RDH28786.1"/>
    </source>
</evidence>
<gene>
    <name evidence="2" type="ORF">BDQ94DRAFT_151552</name>
</gene>
<accession>A0A3F3PR48</accession>
<name>A0A3F3PR48_9EURO</name>
<feature type="region of interest" description="Disordered" evidence="1">
    <location>
        <begin position="53"/>
        <end position="94"/>
    </location>
</feature>
<organism evidence="2 3">
    <name type="scientific">Aspergillus welwitschiae</name>
    <dbReference type="NCBI Taxonomy" id="1341132"/>
    <lineage>
        <taxon>Eukaryota</taxon>
        <taxon>Fungi</taxon>
        <taxon>Dikarya</taxon>
        <taxon>Ascomycota</taxon>
        <taxon>Pezizomycotina</taxon>
        <taxon>Eurotiomycetes</taxon>
        <taxon>Eurotiomycetidae</taxon>
        <taxon>Eurotiales</taxon>
        <taxon>Aspergillaceae</taxon>
        <taxon>Aspergillus</taxon>
        <taxon>Aspergillus subgen. Circumdati</taxon>
    </lineage>
</organism>
<reference evidence="2 3" key="1">
    <citation type="submission" date="2018-07" db="EMBL/GenBank/DDBJ databases">
        <title>The genomes of Aspergillus section Nigri reveals drivers in fungal speciation.</title>
        <authorList>
            <consortium name="DOE Joint Genome Institute"/>
            <person name="Vesth T.C."/>
            <person name="Nybo J."/>
            <person name="Theobald S."/>
            <person name="Brandl J."/>
            <person name="Frisvad J.C."/>
            <person name="Nielsen K.F."/>
            <person name="Lyhne E.K."/>
            <person name="Kogle M.E."/>
            <person name="Kuo A."/>
            <person name="Riley R."/>
            <person name="Clum A."/>
            <person name="Nolan M."/>
            <person name="Lipzen A."/>
            <person name="Salamov A."/>
            <person name="Henrissat B."/>
            <person name="Wiebenga A."/>
            <person name="De vries R.P."/>
            <person name="Grigoriev I.V."/>
            <person name="Mortensen U.H."/>
            <person name="Andersen M.R."/>
            <person name="Baker S.E."/>
        </authorList>
    </citation>
    <scope>NUCLEOTIDE SEQUENCE [LARGE SCALE GENOMIC DNA]</scope>
    <source>
        <strain evidence="2 3">CBS 139.54b</strain>
    </source>
</reference>
<dbReference type="Proteomes" id="UP000253729">
    <property type="component" value="Unassembled WGS sequence"/>
</dbReference>
<proteinExistence type="predicted"/>